<reference evidence="3 4" key="1">
    <citation type="submission" date="2014-10" db="EMBL/GenBank/DDBJ databases">
        <title>Draft genome of the hookworm Ancylostoma caninum.</title>
        <authorList>
            <person name="Mitreva M."/>
        </authorList>
    </citation>
    <scope>NUCLEOTIDE SEQUENCE [LARGE SCALE GENOMIC DNA]</scope>
    <source>
        <strain evidence="3 4">Baltimore</strain>
    </source>
</reference>
<feature type="signal peptide" evidence="2">
    <location>
        <begin position="1"/>
        <end position="23"/>
    </location>
</feature>
<gene>
    <name evidence="3" type="ORF">ANCCAN_09450</name>
</gene>
<proteinExistence type="predicted"/>
<accession>A0A368GJL1</accession>
<name>A0A368GJL1_ANCCA</name>
<organism evidence="3 4">
    <name type="scientific">Ancylostoma caninum</name>
    <name type="common">Dog hookworm</name>
    <dbReference type="NCBI Taxonomy" id="29170"/>
    <lineage>
        <taxon>Eukaryota</taxon>
        <taxon>Metazoa</taxon>
        <taxon>Ecdysozoa</taxon>
        <taxon>Nematoda</taxon>
        <taxon>Chromadorea</taxon>
        <taxon>Rhabditida</taxon>
        <taxon>Rhabditina</taxon>
        <taxon>Rhabditomorpha</taxon>
        <taxon>Strongyloidea</taxon>
        <taxon>Ancylostomatidae</taxon>
        <taxon>Ancylostomatinae</taxon>
        <taxon>Ancylostoma</taxon>
    </lineage>
</organism>
<evidence type="ECO:0000313" key="3">
    <source>
        <dbReference type="EMBL" id="RCN44562.1"/>
    </source>
</evidence>
<comment type="caution">
    <text evidence="3">The sequence shown here is derived from an EMBL/GenBank/DDBJ whole genome shotgun (WGS) entry which is preliminary data.</text>
</comment>
<evidence type="ECO:0000256" key="1">
    <source>
        <dbReference type="SAM" id="MobiDB-lite"/>
    </source>
</evidence>
<evidence type="ECO:0000313" key="4">
    <source>
        <dbReference type="Proteomes" id="UP000252519"/>
    </source>
</evidence>
<feature type="region of interest" description="Disordered" evidence="1">
    <location>
        <begin position="102"/>
        <end position="130"/>
    </location>
</feature>
<protein>
    <submittedName>
        <fullName evidence="3">Uncharacterized protein</fullName>
    </submittedName>
</protein>
<dbReference type="OrthoDB" id="10607861at2759"/>
<dbReference type="EMBL" id="JOJR01000126">
    <property type="protein sequence ID" value="RCN44562.1"/>
    <property type="molecule type" value="Genomic_DNA"/>
</dbReference>
<feature type="chain" id="PRO_5016876754" evidence="2">
    <location>
        <begin position="24"/>
        <end position="170"/>
    </location>
</feature>
<dbReference type="AlphaFoldDB" id="A0A368GJL1"/>
<dbReference type="Proteomes" id="UP000252519">
    <property type="component" value="Unassembled WGS sequence"/>
</dbReference>
<keyword evidence="2" id="KW-0732">Signal</keyword>
<keyword evidence="4" id="KW-1185">Reference proteome</keyword>
<sequence length="170" mass="19091">MNLSFRINTIVFTIFANLCTATAQKGDSKTTSPAVDTSAQHKQIMEQFEELRELMESVNSKLSKGKESSLGSIGRAYMEALAERSLGREYMGAFPEKGSLQRDYMSAFPGPPGTGQQYPQPPQRPQDSYEYPVLIIPESSFYSRPYPVYPHTEQRYVLPPSSPPAYPRQP</sequence>
<evidence type="ECO:0000256" key="2">
    <source>
        <dbReference type="SAM" id="SignalP"/>
    </source>
</evidence>